<dbReference type="Pfam" id="PF00092">
    <property type="entry name" value="VWA"/>
    <property type="match status" value="3"/>
</dbReference>
<keyword evidence="5" id="KW-1185">Reference proteome</keyword>
<evidence type="ECO:0000256" key="1">
    <source>
        <dbReference type="ARBA" id="ARBA00022889"/>
    </source>
</evidence>
<feature type="compositionally biased region" description="Basic and acidic residues" evidence="2">
    <location>
        <begin position="315"/>
        <end position="329"/>
    </location>
</feature>
<name>A0ABM3EVB1_SALSA</name>
<dbReference type="Gene3D" id="3.40.50.410">
    <property type="entry name" value="von Willebrand factor, type A domain"/>
    <property type="match status" value="3"/>
</dbReference>
<dbReference type="PROSITE" id="PS50234">
    <property type="entry name" value="VWFA"/>
    <property type="match status" value="3"/>
</dbReference>
<evidence type="ECO:0000313" key="6">
    <source>
        <dbReference type="RefSeq" id="XP_045575001.1"/>
    </source>
</evidence>
<feature type="signal peptide" evidence="3">
    <location>
        <begin position="1"/>
        <end position="19"/>
    </location>
</feature>
<keyword evidence="3" id="KW-0732">Signal</keyword>
<organism evidence="5 6">
    <name type="scientific">Salmo salar</name>
    <name type="common">Atlantic salmon</name>
    <dbReference type="NCBI Taxonomy" id="8030"/>
    <lineage>
        <taxon>Eukaryota</taxon>
        <taxon>Metazoa</taxon>
        <taxon>Chordata</taxon>
        <taxon>Craniata</taxon>
        <taxon>Vertebrata</taxon>
        <taxon>Euteleostomi</taxon>
        <taxon>Actinopterygii</taxon>
        <taxon>Neopterygii</taxon>
        <taxon>Teleostei</taxon>
        <taxon>Protacanthopterygii</taxon>
        <taxon>Salmoniformes</taxon>
        <taxon>Salmonidae</taxon>
        <taxon>Salmoninae</taxon>
        <taxon>Salmo</taxon>
    </lineage>
</organism>
<evidence type="ECO:0000313" key="5">
    <source>
        <dbReference type="Proteomes" id="UP001652741"/>
    </source>
</evidence>
<dbReference type="GeneID" id="106585480"/>
<keyword evidence="1" id="KW-0130">Cell adhesion</keyword>
<dbReference type="Pfam" id="PF01391">
    <property type="entry name" value="Collagen"/>
    <property type="match status" value="1"/>
</dbReference>
<dbReference type="SUPFAM" id="SSF53300">
    <property type="entry name" value="vWA-like"/>
    <property type="match status" value="3"/>
</dbReference>
<dbReference type="Proteomes" id="UP001652741">
    <property type="component" value="Chromosome ssa05"/>
</dbReference>
<gene>
    <name evidence="6" type="primary">LOC106585480</name>
</gene>
<dbReference type="RefSeq" id="XP_045575001.1">
    <property type="nucleotide sequence ID" value="XM_045719045.1"/>
</dbReference>
<feature type="chain" id="PRO_5047046931" evidence="3">
    <location>
        <begin position="20"/>
        <end position="1015"/>
    </location>
</feature>
<dbReference type="PRINTS" id="PR00453">
    <property type="entry name" value="VWFADOMAIN"/>
</dbReference>
<reference evidence="6" key="1">
    <citation type="submission" date="2025-08" db="UniProtKB">
        <authorList>
            <consortium name="RefSeq"/>
        </authorList>
    </citation>
    <scope>IDENTIFICATION</scope>
</reference>
<evidence type="ECO:0000256" key="3">
    <source>
        <dbReference type="SAM" id="SignalP"/>
    </source>
</evidence>
<dbReference type="SMART" id="SM00327">
    <property type="entry name" value="VWA"/>
    <property type="match status" value="3"/>
</dbReference>
<dbReference type="PANTHER" id="PTHR24020:SF18">
    <property type="entry name" value="COLLAGEN ALPHA-1(VI) CHAIN"/>
    <property type="match status" value="1"/>
</dbReference>
<feature type="compositionally biased region" description="Gly residues" evidence="2">
    <location>
        <begin position="256"/>
        <end position="268"/>
    </location>
</feature>
<sequence length="1015" mass="105803">MMNLTGAILLLSLVSLVHGACSLNGRNRGDLYDCPADVYIVLDTSESVALRAKPYGSFVDQIKQFALDFVDQLNTRYYRCERNLTWSVGVLHYSDEVKVMRELTSTKEAQGRAQLKRAIQDIRYIGKGTHTDCAISVATGQLMTGSPLHGNKYMVVVTDGHPLDGYKEPCGGVAYTVSEARAMDIKIFSVAITPHHLDNRLDSIATDVQHTHNMSATSEDPQVVRNTVSSIVSTMYKDSESVCCSFECKAPLGSQGPAGAGGGAGTPGRQGVAGRPGSLGAKGTAGDQGPQGHRGEKGDHGPSGDRGPRGPSGQKGEKGADGVDGKDGLVGDPGVMGLPGCKGDEGAEGEPGPLGQKGDAGSYGLPGQKGEMGTPGELGVSGVSGANGAKGEPGPMGGPGNKADRGDEGDFGPSGAPGTEGVGGERGRRGAPGIRGGQGETGDPGSAGAQGHEGQAGDVGSQGLSGVSGLKGYRGEPGSHGPAGVKGPRGPPGAPGDAGPIGKRGDDGTQGEGQPGYPGFQGYPGLRGPAGLKGIRGFPGLKGDVGLPGDRGDDNDQPGRGGLQGPKGYPGLTGENGSPGPVGHPGADECEILEVIQKLCSCCVCECGPVKLLFVLDSSESVGLQNFTLEKEFIIRIINKITKFSKDKKELGSRVGVVQYSHDGTRELVSMEDPKITTVAQLKSSVRNMRWIAGGTYTGEALDFARQAFGSSQLDRKVAVVLTDGRSDTRRDAKPLSSLCSVPNIRVVGIGMGDIFRRASYATMLEEITCLGTASPGLYLKITDHVQLLEDSFFNNVTGYICQDKKCPDYTCPANFQEATDIVFMLDGSSSVGQANFYRAREFVENMAARLLSQDRGGLLRLSVMQYSDGQQQRVEVPFTARFEDVLTGLAATLYMDGATDLPAALAFLTSTLQREGRSAVPRKVVVFTDGRSVASARPAIPGAAAAALAENTQLLAVTVGEGFDEAGVCQLVTGQANGFDYRVVDSRVHRVALYSDLARRVVMQSLARKLSKAL</sequence>
<protein>
    <submittedName>
        <fullName evidence="6">Collagen alpha-1(VI) chain isoform X1</fullName>
    </submittedName>
</protein>
<feature type="region of interest" description="Disordered" evidence="2">
    <location>
        <begin position="254"/>
        <end position="580"/>
    </location>
</feature>
<keyword evidence="6" id="KW-0176">Collagen</keyword>
<dbReference type="PANTHER" id="PTHR24020">
    <property type="entry name" value="COLLAGEN ALPHA"/>
    <property type="match status" value="1"/>
</dbReference>
<dbReference type="InterPro" id="IPR002035">
    <property type="entry name" value="VWF_A"/>
</dbReference>
<proteinExistence type="predicted"/>
<evidence type="ECO:0000256" key="2">
    <source>
        <dbReference type="SAM" id="MobiDB-lite"/>
    </source>
</evidence>
<feature type="compositionally biased region" description="Low complexity" evidence="2">
    <location>
        <begin position="458"/>
        <end position="471"/>
    </location>
</feature>
<accession>A0ABM3EVB1</accession>
<feature type="domain" description="VWFA" evidence="4">
    <location>
        <begin position="37"/>
        <end position="231"/>
    </location>
</feature>
<dbReference type="InterPro" id="IPR050525">
    <property type="entry name" value="ECM_Assembly_Org"/>
</dbReference>
<feature type="compositionally biased region" description="Basic and acidic residues" evidence="2">
    <location>
        <begin position="293"/>
        <end position="308"/>
    </location>
</feature>
<feature type="domain" description="VWFA" evidence="4">
    <location>
        <begin position="821"/>
        <end position="1007"/>
    </location>
</feature>
<evidence type="ECO:0000259" key="4">
    <source>
        <dbReference type="PROSITE" id="PS50234"/>
    </source>
</evidence>
<feature type="domain" description="VWFA" evidence="4">
    <location>
        <begin position="611"/>
        <end position="797"/>
    </location>
</feature>
<dbReference type="InterPro" id="IPR036465">
    <property type="entry name" value="vWFA_dom_sf"/>
</dbReference>
<feature type="compositionally biased region" description="Gly residues" evidence="2">
    <location>
        <begin position="433"/>
        <end position="442"/>
    </location>
</feature>
<dbReference type="InterPro" id="IPR008160">
    <property type="entry name" value="Collagen"/>
</dbReference>